<accession>A0ABX8US45</accession>
<name>A0ABX8US45_9BURK</name>
<feature type="compositionally biased region" description="Gly residues" evidence="2">
    <location>
        <begin position="62"/>
        <end position="98"/>
    </location>
</feature>
<sequence>MIVQGISGVASTAAAGANPNTADTSANTGAASNNANGSAGGTSGSADSQTGAPGSSPASSGKGAGAGSGAANAGGVGGIPGLGGAAGSGSGNGSGNGSGKASSAIQQLDALVERLKAELAQVQQQIAVVARQRVPGGGPNPAMNALQSEAHLIEGAILSAASELAGLVMKQGQTTGGVIDTQA</sequence>
<proteinExistence type="predicted"/>
<feature type="region of interest" description="Disordered" evidence="2">
    <location>
        <begin position="14"/>
        <end position="102"/>
    </location>
</feature>
<feature type="compositionally biased region" description="Low complexity" evidence="2">
    <location>
        <begin position="44"/>
        <end position="61"/>
    </location>
</feature>
<feature type="coiled-coil region" evidence="1">
    <location>
        <begin position="105"/>
        <end position="132"/>
    </location>
</feature>
<reference evidence="3 4" key="1">
    <citation type="submission" date="2021-07" db="EMBL/GenBank/DDBJ databases">
        <title>Paraburkholderia edwinii protects Aspergillus sp. from phenazines by acting as a toxin sponge.</title>
        <authorList>
            <person name="Dahlstrom K.M."/>
            <person name="Newman D.K."/>
        </authorList>
    </citation>
    <scope>NUCLEOTIDE SEQUENCE [LARGE SCALE GENOMIC DNA]</scope>
    <source>
        <strain evidence="3 4">Pe01</strain>
    </source>
</reference>
<feature type="compositionally biased region" description="Low complexity" evidence="2">
    <location>
        <begin position="20"/>
        <end position="37"/>
    </location>
</feature>
<keyword evidence="4" id="KW-1185">Reference proteome</keyword>
<keyword evidence="1" id="KW-0175">Coiled coil</keyword>
<evidence type="ECO:0000256" key="1">
    <source>
        <dbReference type="SAM" id="Coils"/>
    </source>
</evidence>
<evidence type="ECO:0000313" key="4">
    <source>
        <dbReference type="Proteomes" id="UP000826462"/>
    </source>
</evidence>
<gene>
    <name evidence="3" type="ORF">KZJ38_33235</name>
</gene>
<dbReference type="EMBL" id="CP080096">
    <property type="protein sequence ID" value="QYD71834.1"/>
    <property type="molecule type" value="Genomic_DNA"/>
</dbReference>
<organism evidence="3 4">
    <name type="scientific">Paraburkholderia edwinii</name>
    <dbReference type="NCBI Taxonomy" id="2861782"/>
    <lineage>
        <taxon>Bacteria</taxon>
        <taxon>Pseudomonadati</taxon>
        <taxon>Pseudomonadota</taxon>
        <taxon>Betaproteobacteria</taxon>
        <taxon>Burkholderiales</taxon>
        <taxon>Burkholderiaceae</taxon>
        <taxon>Paraburkholderia</taxon>
    </lineage>
</organism>
<protein>
    <submittedName>
        <fullName evidence="3">Uncharacterized protein</fullName>
    </submittedName>
</protein>
<evidence type="ECO:0000313" key="3">
    <source>
        <dbReference type="EMBL" id="QYD71834.1"/>
    </source>
</evidence>
<dbReference type="RefSeq" id="WP_219801263.1">
    <property type="nucleotide sequence ID" value="NZ_CP080096.1"/>
</dbReference>
<evidence type="ECO:0000256" key="2">
    <source>
        <dbReference type="SAM" id="MobiDB-lite"/>
    </source>
</evidence>
<dbReference type="Proteomes" id="UP000826462">
    <property type="component" value="Chromosome 2"/>
</dbReference>